<keyword evidence="8" id="KW-0012">Acyltransferase</keyword>
<keyword evidence="6" id="KW-0067">ATP-binding</keyword>
<dbReference type="PANTHER" id="PTHR10925">
    <property type="entry name" value="N-ACETYLTRANSFERASE 10"/>
    <property type="match status" value="1"/>
</dbReference>
<evidence type="ECO:0000256" key="6">
    <source>
        <dbReference type="ARBA" id="ARBA00022840"/>
    </source>
</evidence>
<dbReference type="InterPro" id="IPR024914">
    <property type="entry name" value="tRNA_acetyltr_TmcA"/>
</dbReference>
<dbReference type="InterPro" id="IPR007807">
    <property type="entry name" value="TcmA/NAT10_helicase"/>
</dbReference>
<accession>A0A160TTF1</accession>
<organism evidence="10">
    <name type="scientific">hydrothermal vent metagenome</name>
    <dbReference type="NCBI Taxonomy" id="652676"/>
    <lineage>
        <taxon>unclassified sequences</taxon>
        <taxon>metagenomes</taxon>
        <taxon>ecological metagenomes</taxon>
    </lineage>
</organism>
<keyword evidence="2" id="KW-0820">tRNA-binding</keyword>
<dbReference type="SUPFAM" id="SSF55729">
    <property type="entry name" value="Acyl-CoA N-acyltransferases (Nat)"/>
    <property type="match status" value="1"/>
</dbReference>
<dbReference type="HAMAP" id="MF_01886">
    <property type="entry name" value="tRNA_acetyltr_TmcA"/>
    <property type="match status" value="1"/>
</dbReference>
<evidence type="ECO:0000256" key="5">
    <source>
        <dbReference type="ARBA" id="ARBA00022741"/>
    </source>
</evidence>
<evidence type="ECO:0000313" key="10">
    <source>
        <dbReference type="EMBL" id="CUS52949.1"/>
    </source>
</evidence>
<evidence type="ECO:0000256" key="7">
    <source>
        <dbReference type="ARBA" id="ARBA00022884"/>
    </source>
</evidence>
<dbReference type="Gene3D" id="3.40.50.300">
    <property type="entry name" value="P-loop containing nucleotide triphosphate hydrolases"/>
    <property type="match status" value="1"/>
</dbReference>
<dbReference type="CDD" id="cd04301">
    <property type="entry name" value="NAT_SF"/>
    <property type="match status" value="1"/>
</dbReference>
<dbReference type="InterPro" id="IPR000182">
    <property type="entry name" value="GNAT_dom"/>
</dbReference>
<protein>
    <submittedName>
        <fullName evidence="10">Predicted P-loop ATPase fused to an acetyltransferase COG1444</fullName>
    </submittedName>
</protein>
<dbReference type="GO" id="GO:1990883">
    <property type="term" value="F:18S rRNA cytidine N-acetyltransferase activity"/>
    <property type="evidence" value="ECO:0007669"/>
    <property type="project" value="TreeGrafter"/>
</dbReference>
<dbReference type="GO" id="GO:0002101">
    <property type="term" value="P:tRNA wobble cytosine modification"/>
    <property type="evidence" value="ECO:0007669"/>
    <property type="project" value="InterPro"/>
</dbReference>
<evidence type="ECO:0000256" key="4">
    <source>
        <dbReference type="ARBA" id="ARBA00022694"/>
    </source>
</evidence>
<dbReference type="Pfam" id="PF08351">
    <property type="entry name" value="TmcA_N"/>
    <property type="match status" value="1"/>
</dbReference>
<dbReference type="GO" id="GO:0051392">
    <property type="term" value="F:tRNA cytidine N4-acetyltransferase activity"/>
    <property type="evidence" value="ECO:0007669"/>
    <property type="project" value="InterPro"/>
</dbReference>
<dbReference type="GO" id="GO:0051391">
    <property type="term" value="P:tRNA acetylation"/>
    <property type="evidence" value="ECO:0007669"/>
    <property type="project" value="InterPro"/>
</dbReference>
<dbReference type="Pfam" id="PF05127">
    <property type="entry name" value="NAT10_TcmA_helicase"/>
    <property type="match status" value="1"/>
</dbReference>
<dbReference type="Gene3D" id="3.40.630.30">
    <property type="match status" value="1"/>
</dbReference>
<name>A0A160TTF1_9ZZZZ</name>
<feature type="domain" description="N-acetyltransferase" evidence="9">
    <location>
        <begin position="407"/>
        <end position="587"/>
    </location>
</feature>
<keyword evidence="1" id="KW-0963">Cytoplasm</keyword>
<dbReference type="GO" id="GO:1904812">
    <property type="term" value="P:rRNA acetylation involved in maturation of SSU-rRNA"/>
    <property type="evidence" value="ECO:0007669"/>
    <property type="project" value="TreeGrafter"/>
</dbReference>
<dbReference type="PROSITE" id="PS51186">
    <property type="entry name" value="GNAT"/>
    <property type="match status" value="1"/>
</dbReference>
<evidence type="ECO:0000256" key="2">
    <source>
        <dbReference type="ARBA" id="ARBA00022555"/>
    </source>
</evidence>
<dbReference type="GO" id="GO:0005524">
    <property type="term" value="F:ATP binding"/>
    <property type="evidence" value="ECO:0007669"/>
    <property type="project" value="UniProtKB-KW"/>
</dbReference>
<dbReference type="InterPro" id="IPR038321">
    <property type="entry name" value="TmcA_C_sf"/>
</dbReference>
<evidence type="ECO:0000256" key="3">
    <source>
        <dbReference type="ARBA" id="ARBA00022679"/>
    </source>
</evidence>
<gene>
    <name evidence="10" type="ORF">MGWOODY_XGa2670</name>
</gene>
<evidence type="ECO:0000256" key="8">
    <source>
        <dbReference type="ARBA" id="ARBA00023315"/>
    </source>
</evidence>
<dbReference type="Gene3D" id="3.40.50.11040">
    <property type="match status" value="1"/>
</dbReference>
<keyword evidence="7" id="KW-0694">RNA-binding</keyword>
<dbReference type="Pfam" id="PF13718">
    <property type="entry name" value="GNAT_acetyltr_2"/>
    <property type="match status" value="1"/>
</dbReference>
<keyword evidence="4" id="KW-0819">tRNA processing</keyword>
<dbReference type="InterPro" id="IPR016181">
    <property type="entry name" value="Acyl_CoA_acyltransferase"/>
</dbReference>
<dbReference type="GO" id="GO:0000049">
    <property type="term" value="F:tRNA binding"/>
    <property type="evidence" value="ECO:0007669"/>
    <property type="project" value="UniProtKB-KW"/>
</dbReference>
<proteinExistence type="inferred from homology"/>
<keyword evidence="3 10" id="KW-0808">Transferase</keyword>
<dbReference type="InterPro" id="IPR032672">
    <property type="entry name" value="TmcA/NAT10/Kre33"/>
</dbReference>
<dbReference type="AlphaFoldDB" id="A0A160TTF1"/>
<sequence length="737" mass="79937">MELPTLKIDRAQALSELATVSKTNRHRSALILAGSEAWCLDSTRDIYSGSDMGSARLWIGSHAMTGFDAVAAKKAHQVLGQTYDVVVFNSRSGFDVDALGAVSGTIRGGGQLCLLMPPIAHWSTYTDPVRTRFTAFGYSESDIKSRWFSHLQRSIAESTGVLILDQSGEVRGRLPTLKREPEADTELNDADCITSDQVDAVKAVIQAATGQRRKPAILISDRGRGKSAALGIAAARLLRQGRDRIVVTGPQRETVTTLLDHAGRLLPEARRSQSLLRWRDSSIEFLAPDRISSRTVDDTMVMIDEAAAIPLPLLTAVVKNCSRLALATTVHGYEGTGRGFELRFGPLLSSQTRGERRVTLTTPVRWAAGDPLERFIFRALMLDAGATTSLDRPVDLTSDFHTERLDRHALVENRNRLDQLFGLLVTSHYRTRPSDLRYLLDAPGVSVYGVCCQSTIVGAALVVREGGLATGLARDVIRGRRRPRGHLLPVAIGTHLGIETAPQLTYQRIVRIAVRPELRRQGLGSRLINCIAKGAHQAGHDCLGVSFAADPELVDFWSKAAMQPIRLGVTQGKTSGANALLMLTGLSTAGEQLTRRAAHLFGRRLPDQLADPLRKADPSLVLCLLNKGLKAKPPDPDELLTASAFAAGQRGYAECVAELVTVSYHLLTDQLIGPSDETGALCLVLKVLQKRSWAESAAVLGLTGRAEVTELLQRTIRTYCEAAKLSTARCAHGSADT</sequence>
<dbReference type="InterPro" id="IPR027417">
    <property type="entry name" value="P-loop_NTPase"/>
</dbReference>
<dbReference type="EMBL" id="CZRL01000094">
    <property type="protein sequence ID" value="CUS52949.1"/>
    <property type="molecule type" value="Genomic_DNA"/>
</dbReference>
<dbReference type="SUPFAM" id="SSF52540">
    <property type="entry name" value="P-loop containing nucleoside triphosphate hydrolases"/>
    <property type="match status" value="1"/>
</dbReference>
<keyword evidence="5" id="KW-0547">Nucleotide-binding</keyword>
<evidence type="ECO:0000259" key="9">
    <source>
        <dbReference type="PROSITE" id="PS51186"/>
    </source>
</evidence>
<evidence type="ECO:0000256" key="1">
    <source>
        <dbReference type="ARBA" id="ARBA00022490"/>
    </source>
</evidence>
<dbReference type="Gene3D" id="1.20.120.890">
    <property type="entry name" value="tRNA(Met) cytidine acetyltransferase, tail domain"/>
    <property type="match status" value="1"/>
</dbReference>
<reference evidence="10" key="1">
    <citation type="submission" date="2015-10" db="EMBL/GenBank/DDBJ databases">
        <authorList>
            <person name="Gilbert D.G."/>
        </authorList>
    </citation>
    <scope>NUCLEOTIDE SEQUENCE</scope>
</reference>
<dbReference type="InterPro" id="IPR013562">
    <property type="entry name" value="TmcA/NAT10_N"/>
</dbReference>
<dbReference type="PANTHER" id="PTHR10925:SF5">
    <property type="entry name" value="RNA CYTIDINE ACETYLTRANSFERASE"/>
    <property type="match status" value="1"/>
</dbReference>